<keyword evidence="2" id="KW-1185">Reference proteome</keyword>
<dbReference type="RefSeq" id="WP_126072919.1">
    <property type="nucleotide sequence ID" value="NZ_CP051166.1"/>
</dbReference>
<dbReference type="EMBL" id="RXLQ01000002">
    <property type="protein sequence ID" value="RSZ60510.1"/>
    <property type="molecule type" value="Genomic_DNA"/>
</dbReference>
<dbReference type="NCBIfam" id="TIGR03353">
    <property type="entry name" value="VI_chp_4"/>
    <property type="match status" value="1"/>
</dbReference>
<organism evidence="1 2">
    <name type="scientific">Massilia atriviolacea</name>
    <dbReference type="NCBI Taxonomy" id="2495579"/>
    <lineage>
        <taxon>Bacteria</taxon>
        <taxon>Pseudomonadati</taxon>
        <taxon>Pseudomonadota</taxon>
        <taxon>Betaproteobacteria</taxon>
        <taxon>Burkholderiales</taxon>
        <taxon>Oxalobacteraceae</taxon>
        <taxon>Telluria group</taxon>
        <taxon>Massilia</taxon>
    </lineage>
</organism>
<proteinExistence type="predicted"/>
<evidence type="ECO:0008006" key="3">
    <source>
        <dbReference type="Google" id="ProtNLM"/>
    </source>
</evidence>
<dbReference type="Pfam" id="PF05936">
    <property type="entry name" value="T6SS_VasE"/>
    <property type="match status" value="1"/>
</dbReference>
<evidence type="ECO:0000313" key="1">
    <source>
        <dbReference type="EMBL" id="RSZ60510.1"/>
    </source>
</evidence>
<dbReference type="OrthoDB" id="9775333at2"/>
<sequence length="441" mass="47516">MAEALLFDRIRWHEGMLLTPQQFQQESCRVDALVGWQALAGQPCAWGVRRLLIDEAALTCGVLRVSLVEAILPNGMAVWYDAGQAQGATLELDLAPHGAAMEQHDLPVYLATGCARSLRLAGQPAMFRGIQGSLVEDEVSEALPDEVPRMAPNLVLMAGPAPGAAYTHLHLMSLRKENEIVRRTAFWPAQLAVPATAPIRQRAQGLAALMRNKAVFLGRQTASGSSRVEDRLAMLEQKARLSSLTLNLPVLDAVLQLEVVQPQALYLALCAQLGPLAALRPGAVPMAPPPYAHANSQGAFDAVLRDLEALVGEVSQEWKSITFNFDGQVFALPMRAEWLGARLVVGLRGNGDGDPAPWMAGAAIGSRTVSVWLNDCRTLGAERSKIDAAPELGLRGSPGCTLYAIEVSPQSIVADQDLLISNIHEHVQALRPQEIVLFIKG</sequence>
<gene>
    <name evidence="1" type="ORF">EJB06_05200</name>
</gene>
<dbReference type="AlphaFoldDB" id="A0A430HSL6"/>
<accession>A0A430HSL6</accession>
<dbReference type="PANTHER" id="PTHR35566">
    <property type="entry name" value="BLR3599 PROTEIN"/>
    <property type="match status" value="1"/>
</dbReference>
<reference evidence="1 2" key="1">
    <citation type="submission" date="2018-12" db="EMBL/GenBank/DDBJ databases">
        <authorList>
            <person name="Yang E."/>
        </authorList>
    </citation>
    <scope>NUCLEOTIDE SEQUENCE [LARGE SCALE GENOMIC DNA]</scope>
    <source>
        <strain evidence="1 2">SOD</strain>
    </source>
</reference>
<name>A0A430HSL6_9BURK</name>
<dbReference type="PANTHER" id="PTHR35566:SF1">
    <property type="entry name" value="TYPE VI SECRETION SYSTEM BASEPLATE COMPONENT TSSK1"/>
    <property type="match status" value="1"/>
</dbReference>
<comment type="caution">
    <text evidence="1">The sequence shown here is derived from an EMBL/GenBank/DDBJ whole genome shotgun (WGS) entry which is preliminary data.</text>
</comment>
<protein>
    <recommendedName>
        <fullName evidence="3">Type VI secretion system baseplate subunit TssK</fullName>
    </recommendedName>
</protein>
<evidence type="ECO:0000313" key="2">
    <source>
        <dbReference type="Proteomes" id="UP000278085"/>
    </source>
</evidence>
<dbReference type="InterPro" id="IPR010263">
    <property type="entry name" value="T6SS_TssK"/>
</dbReference>
<dbReference type="Proteomes" id="UP000278085">
    <property type="component" value="Unassembled WGS sequence"/>
</dbReference>